<name>A0A6L9GBX7_9MICC</name>
<organism evidence="1 2">
    <name type="scientific">Glutamicibacter soli</name>
    <dbReference type="NCBI Taxonomy" id="453836"/>
    <lineage>
        <taxon>Bacteria</taxon>
        <taxon>Bacillati</taxon>
        <taxon>Actinomycetota</taxon>
        <taxon>Actinomycetes</taxon>
        <taxon>Micrococcales</taxon>
        <taxon>Micrococcaceae</taxon>
        <taxon>Glutamicibacter</taxon>
    </lineage>
</organism>
<dbReference type="RefSeq" id="WP_161450199.1">
    <property type="nucleotide sequence ID" value="NZ_WYDN01000030.1"/>
</dbReference>
<dbReference type="EMBL" id="WYDN01000030">
    <property type="protein sequence ID" value="NAZ17895.1"/>
    <property type="molecule type" value="Genomic_DNA"/>
</dbReference>
<gene>
    <name evidence="1" type="ORF">GT020_17780</name>
</gene>
<dbReference type="Proteomes" id="UP000477543">
    <property type="component" value="Unassembled WGS sequence"/>
</dbReference>
<dbReference type="AlphaFoldDB" id="A0A6L9GBX7"/>
<comment type="caution">
    <text evidence="1">The sequence shown here is derived from an EMBL/GenBank/DDBJ whole genome shotgun (WGS) entry which is preliminary data.</text>
</comment>
<sequence length="79" mass="8968">MTRRNGMPPVPWSPRMRAAAEVLQAYLDVETKLKHDLDTANRLDQTASQKALLGKISAAKLQTDAARAQMWIIHKEEQR</sequence>
<evidence type="ECO:0000313" key="1">
    <source>
        <dbReference type="EMBL" id="NAZ17895.1"/>
    </source>
</evidence>
<protein>
    <submittedName>
        <fullName evidence="1">Uncharacterized protein</fullName>
    </submittedName>
</protein>
<evidence type="ECO:0000313" key="2">
    <source>
        <dbReference type="Proteomes" id="UP000477543"/>
    </source>
</evidence>
<accession>A0A6L9GBX7</accession>
<proteinExistence type="predicted"/>
<reference evidence="1 2" key="1">
    <citation type="submission" date="2020-01" db="EMBL/GenBank/DDBJ databases">
        <title>Glutamicibacter soli M275.</title>
        <authorList>
            <person name="Meng X."/>
        </authorList>
    </citation>
    <scope>NUCLEOTIDE SEQUENCE [LARGE SCALE GENOMIC DNA]</scope>
    <source>
        <strain evidence="1 2">M275</strain>
    </source>
</reference>